<feature type="domain" description="Anoctamin transmembrane" evidence="8">
    <location>
        <begin position="192"/>
        <end position="234"/>
    </location>
</feature>
<reference evidence="10 11" key="1">
    <citation type="submission" date="2018-08" db="EMBL/GenBank/DDBJ databases">
        <title>Aphanomyces genome sequencing and annotation.</title>
        <authorList>
            <person name="Minardi D."/>
            <person name="Oidtmann B."/>
            <person name="Van Der Giezen M."/>
            <person name="Studholme D.J."/>
        </authorList>
    </citation>
    <scope>NUCLEOTIDE SEQUENCE [LARGE SCALE GENOMIC DNA]</scope>
    <source>
        <strain evidence="10 11">Yx</strain>
    </source>
</reference>
<dbReference type="PANTHER" id="PTHR12308:SF73">
    <property type="entry name" value="ANOCTAMIN"/>
    <property type="match status" value="1"/>
</dbReference>
<dbReference type="InterPro" id="IPR007632">
    <property type="entry name" value="Anoctamin"/>
</dbReference>
<evidence type="ECO:0000256" key="7">
    <source>
        <dbReference type="SAM" id="Phobius"/>
    </source>
</evidence>
<dbReference type="InterPro" id="IPR049452">
    <property type="entry name" value="Anoctamin_TM"/>
</dbReference>
<dbReference type="Proteomes" id="UP000266239">
    <property type="component" value="Unassembled WGS sequence"/>
</dbReference>
<evidence type="ECO:0000256" key="3">
    <source>
        <dbReference type="ARBA" id="ARBA00022692"/>
    </source>
</evidence>
<keyword evidence="4 7" id="KW-1133">Transmembrane helix</keyword>
<evidence type="ECO:0000256" key="4">
    <source>
        <dbReference type="ARBA" id="ARBA00022989"/>
    </source>
</evidence>
<evidence type="ECO:0000256" key="2">
    <source>
        <dbReference type="ARBA" id="ARBA00022475"/>
    </source>
</evidence>
<evidence type="ECO:0000259" key="9">
    <source>
        <dbReference type="Pfam" id="PF16178"/>
    </source>
</evidence>
<name>A0A397BHA3_APHAT</name>
<dbReference type="GO" id="GO:0005886">
    <property type="term" value="C:plasma membrane"/>
    <property type="evidence" value="ECO:0007669"/>
    <property type="project" value="UniProtKB-SubCell"/>
</dbReference>
<evidence type="ECO:0000313" key="10">
    <source>
        <dbReference type="EMBL" id="RHY18320.1"/>
    </source>
</evidence>
<dbReference type="VEuPathDB" id="FungiDB:H257_12828"/>
<accession>A0A397BHA3</accession>
<evidence type="ECO:0000313" key="11">
    <source>
        <dbReference type="Proteomes" id="UP000266239"/>
    </source>
</evidence>
<feature type="non-terminal residue" evidence="10">
    <location>
        <position position="251"/>
    </location>
</feature>
<dbReference type="InterPro" id="IPR032394">
    <property type="entry name" value="Anoct_dimer"/>
</dbReference>
<dbReference type="AlphaFoldDB" id="A0A397BHA3"/>
<organism evidence="10 11">
    <name type="scientific">Aphanomyces astaci</name>
    <name type="common">Crayfish plague agent</name>
    <dbReference type="NCBI Taxonomy" id="112090"/>
    <lineage>
        <taxon>Eukaryota</taxon>
        <taxon>Sar</taxon>
        <taxon>Stramenopiles</taxon>
        <taxon>Oomycota</taxon>
        <taxon>Saprolegniomycetes</taxon>
        <taxon>Saprolegniales</taxon>
        <taxon>Verrucalvaceae</taxon>
        <taxon>Aphanomyces</taxon>
    </lineage>
</organism>
<dbReference type="GO" id="GO:0046983">
    <property type="term" value="F:protein dimerization activity"/>
    <property type="evidence" value="ECO:0007669"/>
    <property type="project" value="InterPro"/>
</dbReference>
<evidence type="ECO:0000256" key="6">
    <source>
        <dbReference type="ARBA" id="ARBA00023180"/>
    </source>
</evidence>
<evidence type="ECO:0000256" key="1">
    <source>
        <dbReference type="ARBA" id="ARBA00004651"/>
    </source>
</evidence>
<keyword evidence="3 7" id="KW-0812">Transmembrane</keyword>
<evidence type="ECO:0008006" key="12">
    <source>
        <dbReference type="Google" id="ProtNLM"/>
    </source>
</evidence>
<protein>
    <recommendedName>
        <fullName evidence="12">Anoctamin dimerisation domain-containing protein</fullName>
    </recommendedName>
</protein>
<comment type="subcellular location">
    <subcellularLocation>
        <location evidence="1">Cell membrane</location>
        <topology evidence="1">Multi-pass membrane protein</topology>
    </subcellularLocation>
</comment>
<dbReference type="GO" id="GO:0005254">
    <property type="term" value="F:chloride channel activity"/>
    <property type="evidence" value="ECO:0007669"/>
    <property type="project" value="TreeGrafter"/>
</dbReference>
<keyword evidence="2" id="KW-1003">Cell membrane</keyword>
<proteinExistence type="predicted"/>
<dbReference type="Pfam" id="PF04547">
    <property type="entry name" value="Anoctamin"/>
    <property type="match status" value="1"/>
</dbReference>
<dbReference type="PANTHER" id="PTHR12308">
    <property type="entry name" value="ANOCTAMIN"/>
    <property type="match status" value="1"/>
</dbReference>
<feature type="transmembrane region" description="Helical" evidence="7">
    <location>
        <begin position="203"/>
        <end position="227"/>
    </location>
</feature>
<feature type="domain" description="Anoctamin dimerisation" evidence="9">
    <location>
        <begin position="37"/>
        <end position="188"/>
    </location>
</feature>
<dbReference type="Pfam" id="PF16178">
    <property type="entry name" value="Anoct_dimer"/>
    <property type="match status" value="1"/>
</dbReference>
<sequence>MVFPNKDEGRVRDIVVQLRQAALEVKLFFSSSQTDGKPSLIICKLRANLKALRAEAARINLPMLMDPEKLRAVAKRGLPAHGIEPFEIGDEKTLQGDVFHPYENIHMKYDLADDVQDLYQRTTLGGHFSSTQRMMLIDSIIVNVAHVNIDKLKADGALHDCFPLHEVDELADLQARWVAWTYWPWRQPITHIKNYFGSKVAMYFAYLGYYTTWLGAAGVVGLLVFVAEVLFQNNLIADIPLSHLQLNATTV</sequence>
<evidence type="ECO:0000259" key="8">
    <source>
        <dbReference type="Pfam" id="PF04547"/>
    </source>
</evidence>
<keyword evidence="6" id="KW-0325">Glycoprotein</keyword>
<gene>
    <name evidence="10" type="ORF">DYB25_007337</name>
</gene>
<comment type="caution">
    <text evidence="10">The sequence shown here is derived from an EMBL/GenBank/DDBJ whole genome shotgun (WGS) entry which is preliminary data.</text>
</comment>
<evidence type="ECO:0000256" key="5">
    <source>
        <dbReference type="ARBA" id="ARBA00023136"/>
    </source>
</evidence>
<keyword evidence="5 7" id="KW-0472">Membrane</keyword>
<dbReference type="EMBL" id="QUTA01004807">
    <property type="protein sequence ID" value="RHY18320.1"/>
    <property type="molecule type" value="Genomic_DNA"/>
</dbReference>